<evidence type="ECO:0000256" key="8">
    <source>
        <dbReference type="ARBA" id="ARBA00023180"/>
    </source>
</evidence>
<evidence type="ECO:0000256" key="1">
    <source>
        <dbReference type="ARBA" id="ARBA00004167"/>
    </source>
</evidence>
<dbReference type="PROSITE" id="PS50068">
    <property type="entry name" value="LDLRA_2"/>
    <property type="match status" value="1"/>
</dbReference>
<comment type="subcellular location">
    <subcellularLocation>
        <location evidence="1">Membrane</location>
        <topology evidence="1">Single-pass membrane protein</topology>
    </subcellularLocation>
</comment>
<evidence type="ECO:0000256" key="7">
    <source>
        <dbReference type="ARBA" id="ARBA00023170"/>
    </source>
</evidence>
<dbReference type="eggNOG" id="KOG1215">
    <property type="taxonomic scope" value="Eukaryota"/>
</dbReference>
<keyword evidence="2" id="KW-0245">EGF-like domain</keyword>
<evidence type="ECO:0000256" key="9">
    <source>
        <dbReference type="PROSITE-ProRule" id="PRU00124"/>
    </source>
</evidence>
<feature type="disulfide bond" evidence="9">
    <location>
        <begin position="76"/>
        <end position="91"/>
    </location>
</feature>
<dbReference type="PROSITE" id="PS01209">
    <property type="entry name" value="LDLRA_1"/>
    <property type="match status" value="1"/>
</dbReference>
<dbReference type="InterPro" id="IPR036055">
    <property type="entry name" value="LDL_receptor-like_sf"/>
</dbReference>
<evidence type="ECO:0000256" key="3">
    <source>
        <dbReference type="ARBA" id="ARBA00022583"/>
    </source>
</evidence>
<dbReference type="AlphaFoldDB" id="T1KXK7"/>
<dbReference type="Gene3D" id="2.120.10.30">
    <property type="entry name" value="TolB, C-terminal domain"/>
    <property type="match status" value="1"/>
</dbReference>
<dbReference type="PROSITE" id="PS51257">
    <property type="entry name" value="PROKAR_LIPOPROTEIN"/>
    <property type="match status" value="1"/>
</dbReference>
<dbReference type="InterPro" id="IPR050778">
    <property type="entry name" value="Cueball_EGF_LRP_Nidogen"/>
</dbReference>
<reference evidence="11" key="1">
    <citation type="submission" date="2011-08" db="EMBL/GenBank/DDBJ databases">
        <authorList>
            <person name="Rombauts S."/>
        </authorList>
    </citation>
    <scope>NUCLEOTIDE SEQUENCE</scope>
    <source>
        <strain evidence="11">London</strain>
    </source>
</reference>
<dbReference type="PANTHER" id="PTHR46513">
    <property type="entry name" value="VITELLOGENIN RECEPTOR-LIKE PROTEIN-RELATED-RELATED"/>
    <property type="match status" value="1"/>
</dbReference>
<keyword evidence="4" id="KW-0677">Repeat</keyword>
<dbReference type="Pfam" id="PF00057">
    <property type="entry name" value="Ldl_recept_a"/>
    <property type="match status" value="1"/>
</dbReference>
<protein>
    <submittedName>
        <fullName evidence="10">Uncharacterized protein</fullName>
    </submittedName>
</protein>
<proteinExistence type="predicted"/>
<evidence type="ECO:0000313" key="11">
    <source>
        <dbReference type="Proteomes" id="UP000015104"/>
    </source>
</evidence>
<name>T1KXK7_TETUR</name>
<dbReference type="InterPro" id="IPR002172">
    <property type="entry name" value="LDrepeatLR_classA_rpt"/>
</dbReference>
<dbReference type="Proteomes" id="UP000015104">
    <property type="component" value="Unassembled WGS sequence"/>
</dbReference>
<dbReference type="PANTHER" id="PTHR46513:SF13">
    <property type="entry name" value="EGF-LIKE DOMAIN-CONTAINING PROTEIN"/>
    <property type="match status" value="1"/>
</dbReference>
<evidence type="ECO:0000313" key="10">
    <source>
        <dbReference type="EnsemblMetazoa" id="tetur26g00510.1"/>
    </source>
</evidence>
<evidence type="ECO:0000256" key="6">
    <source>
        <dbReference type="ARBA" id="ARBA00023157"/>
    </source>
</evidence>
<dbReference type="STRING" id="32264.T1KXK7"/>
<keyword evidence="8" id="KW-0325">Glycoprotein</keyword>
<dbReference type="GO" id="GO:0042813">
    <property type="term" value="F:Wnt receptor activity"/>
    <property type="evidence" value="ECO:0007669"/>
    <property type="project" value="TreeGrafter"/>
</dbReference>
<dbReference type="InterPro" id="IPR000033">
    <property type="entry name" value="LDLR_classB_rpt"/>
</dbReference>
<dbReference type="CDD" id="cd00112">
    <property type="entry name" value="LDLa"/>
    <property type="match status" value="1"/>
</dbReference>
<organism evidence="10 11">
    <name type="scientific">Tetranychus urticae</name>
    <name type="common">Two-spotted spider mite</name>
    <dbReference type="NCBI Taxonomy" id="32264"/>
    <lineage>
        <taxon>Eukaryota</taxon>
        <taxon>Metazoa</taxon>
        <taxon>Ecdysozoa</taxon>
        <taxon>Arthropoda</taxon>
        <taxon>Chelicerata</taxon>
        <taxon>Arachnida</taxon>
        <taxon>Acari</taxon>
        <taxon>Acariformes</taxon>
        <taxon>Trombidiformes</taxon>
        <taxon>Prostigmata</taxon>
        <taxon>Eleutherengona</taxon>
        <taxon>Raphignathae</taxon>
        <taxon>Tetranychoidea</taxon>
        <taxon>Tetranychidae</taxon>
        <taxon>Tetranychus</taxon>
    </lineage>
</organism>
<keyword evidence="7" id="KW-0675">Receptor</keyword>
<accession>T1KXK7</accession>
<dbReference type="InterPro" id="IPR011042">
    <property type="entry name" value="6-blade_b-propeller_TolB-like"/>
</dbReference>
<evidence type="ECO:0000256" key="5">
    <source>
        <dbReference type="ARBA" id="ARBA00023136"/>
    </source>
</evidence>
<dbReference type="InterPro" id="IPR023415">
    <property type="entry name" value="LDLR_class-A_CS"/>
</dbReference>
<reference evidence="10" key="2">
    <citation type="submission" date="2015-06" db="UniProtKB">
        <authorList>
            <consortium name="EnsemblMetazoa"/>
        </authorList>
    </citation>
    <scope>IDENTIFICATION</scope>
</reference>
<keyword evidence="5" id="KW-0472">Membrane</keyword>
<dbReference type="GO" id="GO:0017147">
    <property type="term" value="F:Wnt-protein binding"/>
    <property type="evidence" value="ECO:0007669"/>
    <property type="project" value="TreeGrafter"/>
</dbReference>
<evidence type="ECO:0000256" key="4">
    <source>
        <dbReference type="ARBA" id="ARBA00022737"/>
    </source>
</evidence>
<dbReference type="EMBL" id="CAEY01000696">
    <property type="status" value="NOT_ANNOTATED_CDS"/>
    <property type="molecule type" value="Genomic_DNA"/>
</dbReference>
<dbReference type="GO" id="GO:0060070">
    <property type="term" value="P:canonical Wnt signaling pathway"/>
    <property type="evidence" value="ECO:0007669"/>
    <property type="project" value="TreeGrafter"/>
</dbReference>
<dbReference type="SUPFAM" id="SSF57424">
    <property type="entry name" value="LDL receptor-like module"/>
    <property type="match status" value="1"/>
</dbReference>
<dbReference type="EnsemblMetazoa" id="tetur26g00510.1">
    <property type="protein sequence ID" value="tetur26g00510.1"/>
    <property type="gene ID" value="tetur26g00510"/>
</dbReference>
<sequence>MKGQNKSWKSYSSCVNFNHCLLTFLVVISCVNYSHGFWDWVPFWSSEEDARPTVICDADEFSCDSKRLCIKTDSLCDGVDDCDDKSDELPCAIAGIFPDHLGCNKGECPRSYKRDPIPPLCAVVNNITCEYYINITCVNKLWDFNPYRYVLQNLIIYPECRNHWTNVPLIVFSTLNTLHQTILPEDRSKIHVNKMRQLNLSGISAFDYDSFNNAVIWLDKSENKIFVARFNVFSDCYLFKGLNEMKIHERQVAVNGTHKIHVFAYDSLNKVIFWIDDYGIRSQNLLKMFRKTQPIEQQPKLLRTLDPSYERPGSITIDVKKQCIFWMNIPVNPEVQLATPKFIERIDISGEPKTEKIVKGEFEHWDLYPVGLAIDTKNTKVYWIDGFGGTVNSVGYDGTNRTILYEDLYTTSEVISMDIFSNYLYFTDARRSINKIHRININNAVSKVDTLVSVPNGPPTWVKIIDPRQK</sequence>
<dbReference type="SMART" id="SM00192">
    <property type="entry name" value="LDLa"/>
    <property type="match status" value="1"/>
</dbReference>
<keyword evidence="11" id="KW-1185">Reference proteome</keyword>
<comment type="caution">
    <text evidence="9">Lacks conserved residue(s) required for the propagation of feature annotation.</text>
</comment>
<keyword evidence="6 9" id="KW-1015">Disulfide bond</keyword>
<keyword evidence="3" id="KW-0254">Endocytosis</keyword>
<dbReference type="GO" id="GO:0006897">
    <property type="term" value="P:endocytosis"/>
    <property type="evidence" value="ECO:0007669"/>
    <property type="project" value="UniProtKB-KW"/>
</dbReference>
<evidence type="ECO:0000256" key="2">
    <source>
        <dbReference type="ARBA" id="ARBA00022536"/>
    </source>
</evidence>
<dbReference type="SMART" id="SM00135">
    <property type="entry name" value="LY"/>
    <property type="match status" value="4"/>
</dbReference>
<dbReference type="SUPFAM" id="SSF63825">
    <property type="entry name" value="YWTD domain"/>
    <property type="match status" value="1"/>
</dbReference>
<dbReference type="HOGENOM" id="CLU_025357_0_0_1"/>
<dbReference type="Gene3D" id="4.10.400.10">
    <property type="entry name" value="Low-density Lipoprotein Receptor"/>
    <property type="match status" value="1"/>
</dbReference>
<dbReference type="GO" id="GO:0005886">
    <property type="term" value="C:plasma membrane"/>
    <property type="evidence" value="ECO:0007669"/>
    <property type="project" value="TreeGrafter"/>
</dbReference>